<dbReference type="PANTHER" id="PTHR43655:SF2">
    <property type="entry name" value="AFG3 LIKE MATRIX AAA PEPTIDASE SUBUNIT 2, ISOFORM A"/>
    <property type="match status" value="1"/>
</dbReference>
<protein>
    <recommendedName>
        <fullName evidence="13">AAA+ ATPase domain-containing protein</fullName>
    </recommendedName>
</protein>
<dbReference type="InterPro" id="IPR027417">
    <property type="entry name" value="P-loop_NTPase"/>
</dbReference>
<evidence type="ECO:0000256" key="2">
    <source>
        <dbReference type="ARBA" id="ARBA00010044"/>
    </source>
</evidence>
<dbReference type="InterPro" id="IPR037219">
    <property type="entry name" value="Peptidase_M41-like"/>
</dbReference>
<evidence type="ECO:0000256" key="8">
    <source>
        <dbReference type="ARBA" id="ARBA00022833"/>
    </source>
</evidence>
<keyword evidence="9" id="KW-0067">ATP-binding</keyword>
<feature type="domain" description="AAA+ ATPase" evidence="13">
    <location>
        <begin position="288"/>
        <end position="429"/>
    </location>
</feature>
<evidence type="ECO:0000256" key="5">
    <source>
        <dbReference type="ARBA" id="ARBA00022723"/>
    </source>
</evidence>
<dbReference type="Pfam" id="PF17862">
    <property type="entry name" value="AAA_lid_3"/>
    <property type="match status" value="1"/>
</dbReference>
<keyword evidence="10" id="KW-0482">Metalloprotease</keyword>
<dbReference type="InterPro" id="IPR003593">
    <property type="entry name" value="AAA+_ATPase"/>
</dbReference>
<dbReference type="Pfam" id="PF01434">
    <property type="entry name" value="Peptidase_M41"/>
    <property type="match status" value="1"/>
</dbReference>
<name>A0A7S1VCD2_9EUKA</name>
<dbReference type="FunFam" id="3.40.50.300:FF:000001">
    <property type="entry name" value="ATP-dependent zinc metalloprotease FtsH"/>
    <property type="match status" value="1"/>
</dbReference>
<comment type="similarity">
    <text evidence="3">In the N-terminal section; belongs to the AAA ATPase family.</text>
</comment>
<dbReference type="AlphaFoldDB" id="A0A7S1VCD2"/>
<evidence type="ECO:0000256" key="10">
    <source>
        <dbReference type="ARBA" id="ARBA00023049"/>
    </source>
</evidence>
<evidence type="ECO:0000256" key="9">
    <source>
        <dbReference type="ARBA" id="ARBA00022840"/>
    </source>
</evidence>
<keyword evidence="7" id="KW-0378">Hydrolase</keyword>
<evidence type="ECO:0000313" key="14">
    <source>
        <dbReference type="EMBL" id="CAD9295157.1"/>
    </source>
</evidence>
<feature type="region of interest" description="Disordered" evidence="11">
    <location>
        <begin position="83"/>
        <end position="126"/>
    </location>
</feature>
<sequence length="749" mass="79830">MLSQLPQESLVTLAALAIVLSIYLYYSIEVRPRTEGGRIDRTVADIIQWMQEAGAWQTAGRMEVISDSEVRLVWAKGGTSGVVPKGRGRRDVAGVDRRHDDDDELEEEESRASRAGRGEQMTHLSGAQDAAERRIAAIQAAYEAGIPVHFSIGSAAAFEKRMREAQLDAGVPAANHMDIVYVGSANIGRSLLEVAPTMVLVTFLLLSLQAAAKAARSGGGLGGGLGGKGGGGSPFQFGASKAKKYNREDNVGVRFTDVAGLPEAKIEVQEFVDFLKNPEKYTTLGAKIPKGALLAGPPGTGKTLLAKAAAGEAGVPFFVTSGSEFLEMFVGVGPSRVRDLFKQARKAAPSVVFIDEIDAIGRSRSSGRAGGNEERENTLNALLVEMDGFGTTDSEPVVVLAGTNRADLLDKALLRPGRFDRSIEVDLPDRISRVDILKVHLRNIVLLDPVTNKALEGESERRTELKDAIAERLASLTPSFSGADLANVCNEAAILAARRGADGCIDADFDGALERVVGGLAKREPTDQGARSSTARTQERRILAAQEAGKAVAAWLLPGVEKPLKVSIVARSKAPSGYTMMSTEERYLRSTAQVSDRLCHLLAGRVATELLEGAPTTSSHSDLQQATKLAYRMIGVFGFSKTFGPFHFSGGESGWGSAGFRAPYSDQTAEQMDKEVRALLDESHTRAKELLTSVRPKLDELAAILLERDEARESDIEALLGPKRTDAVAADGEKDGSDAAGAVQPVPTA</sequence>
<dbReference type="GO" id="GO:0004222">
    <property type="term" value="F:metalloendopeptidase activity"/>
    <property type="evidence" value="ECO:0007669"/>
    <property type="project" value="InterPro"/>
</dbReference>
<keyword evidence="12" id="KW-0812">Transmembrane</keyword>
<keyword evidence="12" id="KW-0472">Membrane</keyword>
<evidence type="ECO:0000256" key="3">
    <source>
        <dbReference type="ARBA" id="ARBA00010550"/>
    </source>
</evidence>
<keyword evidence="4" id="KW-0645">Protease</keyword>
<gene>
    <name evidence="14" type="ORF">SSP0437_LOCUS5248</name>
</gene>
<evidence type="ECO:0000256" key="7">
    <source>
        <dbReference type="ARBA" id="ARBA00022801"/>
    </source>
</evidence>
<comment type="cofactor">
    <cofactor evidence="1">
        <name>Zn(2+)</name>
        <dbReference type="ChEBI" id="CHEBI:29105"/>
    </cofactor>
</comment>
<dbReference type="InterPro" id="IPR000642">
    <property type="entry name" value="Peptidase_M41"/>
</dbReference>
<dbReference type="GO" id="GO:0004176">
    <property type="term" value="F:ATP-dependent peptidase activity"/>
    <property type="evidence" value="ECO:0007669"/>
    <property type="project" value="InterPro"/>
</dbReference>
<keyword evidence="12" id="KW-1133">Transmembrane helix</keyword>
<evidence type="ECO:0000256" key="11">
    <source>
        <dbReference type="SAM" id="MobiDB-lite"/>
    </source>
</evidence>
<evidence type="ECO:0000256" key="1">
    <source>
        <dbReference type="ARBA" id="ARBA00001947"/>
    </source>
</evidence>
<dbReference type="SUPFAM" id="SSF52540">
    <property type="entry name" value="P-loop containing nucleoside triphosphate hydrolases"/>
    <property type="match status" value="1"/>
</dbReference>
<dbReference type="InterPro" id="IPR003960">
    <property type="entry name" value="ATPase_AAA_CS"/>
</dbReference>
<feature type="transmembrane region" description="Helical" evidence="12">
    <location>
        <begin position="9"/>
        <end position="26"/>
    </location>
</feature>
<dbReference type="Pfam" id="PF00004">
    <property type="entry name" value="AAA"/>
    <property type="match status" value="1"/>
</dbReference>
<evidence type="ECO:0000256" key="4">
    <source>
        <dbReference type="ARBA" id="ARBA00022670"/>
    </source>
</evidence>
<organism evidence="14">
    <name type="scientific">Sexangularia sp. CB-2014</name>
    <dbReference type="NCBI Taxonomy" id="1486929"/>
    <lineage>
        <taxon>Eukaryota</taxon>
        <taxon>Amoebozoa</taxon>
        <taxon>Tubulinea</taxon>
        <taxon>Elardia</taxon>
        <taxon>Arcellinida</taxon>
        <taxon>Arcellinida incertae sedis</taxon>
        <taxon>Sexangularia</taxon>
    </lineage>
</organism>
<dbReference type="Gene3D" id="3.40.1690.20">
    <property type="match status" value="1"/>
</dbReference>
<dbReference type="PANTHER" id="PTHR43655">
    <property type="entry name" value="ATP-DEPENDENT PROTEASE"/>
    <property type="match status" value="1"/>
</dbReference>
<keyword evidence="5" id="KW-0479">Metal-binding</keyword>
<reference evidence="14" key="1">
    <citation type="submission" date="2021-01" db="EMBL/GenBank/DDBJ databases">
        <authorList>
            <person name="Corre E."/>
            <person name="Pelletier E."/>
            <person name="Niang G."/>
            <person name="Scheremetjew M."/>
            <person name="Finn R."/>
            <person name="Kale V."/>
            <person name="Holt S."/>
            <person name="Cochrane G."/>
            <person name="Meng A."/>
            <person name="Brown T."/>
            <person name="Cohen L."/>
        </authorList>
    </citation>
    <scope>NUCLEOTIDE SEQUENCE</scope>
    <source>
        <strain evidence="14">ATCC 50979</strain>
    </source>
</reference>
<dbReference type="InterPro" id="IPR041569">
    <property type="entry name" value="AAA_lid_3"/>
</dbReference>
<comment type="similarity">
    <text evidence="2">In the C-terminal section; belongs to the peptidase M41 family.</text>
</comment>
<dbReference type="GO" id="GO:0046872">
    <property type="term" value="F:metal ion binding"/>
    <property type="evidence" value="ECO:0007669"/>
    <property type="project" value="UniProtKB-KW"/>
</dbReference>
<keyword evidence="8" id="KW-0862">Zinc</keyword>
<evidence type="ECO:0000256" key="6">
    <source>
        <dbReference type="ARBA" id="ARBA00022741"/>
    </source>
</evidence>
<feature type="compositionally biased region" description="Basic and acidic residues" evidence="11">
    <location>
        <begin position="723"/>
        <end position="737"/>
    </location>
</feature>
<dbReference type="Gene3D" id="1.10.8.60">
    <property type="match status" value="1"/>
</dbReference>
<dbReference type="GO" id="GO:0005524">
    <property type="term" value="F:ATP binding"/>
    <property type="evidence" value="ECO:0007669"/>
    <property type="project" value="UniProtKB-KW"/>
</dbReference>
<dbReference type="SUPFAM" id="SSF140990">
    <property type="entry name" value="FtsH protease domain-like"/>
    <property type="match status" value="1"/>
</dbReference>
<dbReference type="EMBL" id="HBGL01006816">
    <property type="protein sequence ID" value="CAD9295157.1"/>
    <property type="molecule type" value="Transcribed_RNA"/>
</dbReference>
<dbReference type="InterPro" id="IPR050928">
    <property type="entry name" value="ATP-dep_Zn_Metalloprotease"/>
</dbReference>
<dbReference type="GO" id="GO:0016887">
    <property type="term" value="F:ATP hydrolysis activity"/>
    <property type="evidence" value="ECO:0007669"/>
    <property type="project" value="InterPro"/>
</dbReference>
<dbReference type="CDD" id="cd19501">
    <property type="entry name" value="RecA-like_FtsH"/>
    <property type="match status" value="1"/>
</dbReference>
<dbReference type="Gene3D" id="3.40.50.300">
    <property type="entry name" value="P-loop containing nucleotide triphosphate hydrolases"/>
    <property type="match status" value="1"/>
</dbReference>
<evidence type="ECO:0000256" key="12">
    <source>
        <dbReference type="SAM" id="Phobius"/>
    </source>
</evidence>
<dbReference type="SMART" id="SM00382">
    <property type="entry name" value="AAA"/>
    <property type="match status" value="1"/>
</dbReference>
<feature type="compositionally biased region" description="Basic and acidic residues" evidence="11">
    <location>
        <begin position="89"/>
        <end position="100"/>
    </location>
</feature>
<dbReference type="Gene3D" id="1.20.58.760">
    <property type="entry name" value="Peptidase M41"/>
    <property type="match status" value="1"/>
</dbReference>
<dbReference type="GO" id="GO:0006508">
    <property type="term" value="P:proteolysis"/>
    <property type="evidence" value="ECO:0007669"/>
    <property type="project" value="UniProtKB-KW"/>
</dbReference>
<evidence type="ECO:0000259" key="13">
    <source>
        <dbReference type="SMART" id="SM00382"/>
    </source>
</evidence>
<keyword evidence="6" id="KW-0547">Nucleotide-binding</keyword>
<dbReference type="PROSITE" id="PS00674">
    <property type="entry name" value="AAA"/>
    <property type="match status" value="1"/>
</dbReference>
<proteinExistence type="inferred from homology"/>
<accession>A0A7S1VCD2</accession>
<dbReference type="InterPro" id="IPR003959">
    <property type="entry name" value="ATPase_AAA_core"/>
</dbReference>
<feature type="region of interest" description="Disordered" evidence="11">
    <location>
        <begin position="723"/>
        <end position="749"/>
    </location>
</feature>